<dbReference type="InterPro" id="IPR015168">
    <property type="entry name" value="SsuA/THI5"/>
</dbReference>
<dbReference type="Pfam" id="PF09084">
    <property type="entry name" value="NMT1"/>
    <property type="match status" value="1"/>
</dbReference>
<evidence type="ECO:0000256" key="3">
    <source>
        <dbReference type="ARBA" id="ARBA00022729"/>
    </source>
</evidence>
<sequence length="339" mass="35383">MMESSGVTRRFGRWQRVALAIATIGVLTAGCSNGSGGGTGSTERVTIAGGDQVGAAQFLVAEAQQLWTAESLEAARQSFPSGRDALNALIGGQAQFATIGDLPTVTAVLSGRKLNIVANLSWGVSWRLLTTTSSGVNAFPDLRGKRIGVTEGTNTQYLLSKVLADGGLTPSDVTVVNLAASQIPASLSAGDIDAGFTFPSFYAATKKALGPRYRELVYPGYQSPTLLVARTDVSDAQISKVLTVLNRAQKVVDDDPAKARADVVAASNNTLTADNVNELWPLYQVKLGLDVPLRDALVAEAEWATTSLPITVTGRPADLAASLYPAPLRSVSPGLVSLP</sequence>
<evidence type="ECO:0000259" key="4">
    <source>
        <dbReference type="Pfam" id="PF09084"/>
    </source>
</evidence>
<comment type="caution">
    <text evidence="5">The sequence shown here is derived from an EMBL/GenBank/DDBJ whole genome shotgun (WGS) entry which is preliminary data.</text>
</comment>
<dbReference type="OrthoDB" id="506623at2"/>
<dbReference type="PANTHER" id="PTHR30024">
    <property type="entry name" value="ALIPHATIC SULFONATES-BINDING PROTEIN-RELATED"/>
    <property type="match status" value="1"/>
</dbReference>
<feature type="domain" description="SsuA/THI5-like" evidence="4">
    <location>
        <begin position="56"/>
        <end position="259"/>
    </location>
</feature>
<proteinExistence type="inferred from homology"/>
<protein>
    <submittedName>
        <fullName evidence="5">PhnD/SsuA/transferrin family substrate-binding protein</fullName>
    </submittedName>
</protein>
<evidence type="ECO:0000256" key="2">
    <source>
        <dbReference type="ARBA" id="ARBA00010742"/>
    </source>
</evidence>
<keyword evidence="6" id="KW-1185">Reference proteome</keyword>
<dbReference type="GO" id="GO:0042597">
    <property type="term" value="C:periplasmic space"/>
    <property type="evidence" value="ECO:0007669"/>
    <property type="project" value="UniProtKB-SubCell"/>
</dbReference>
<comment type="subcellular location">
    <subcellularLocation>
        <location evidence="1">Periplasm</location>
    </subcellularLocation>
</comment>
<evidence type="ECO:0000313" key="5">
    <source>
        <dbReference type="EMBL" id="TWS18079.1"/>
    </source>
</evidence>
<name>A0A5C5R4Y0_9ACTN</name>
<comment type="similarity">
    <text evidence="2">Belongs to the bacterial solute-binding protein SsuA/TauA family.</text>
</comment>
<dbReference type="GO" id="GO:0042918">
    <property type="term" value="P:alkanesulfonate transmembrane transport"/>
    <property type="evidence" value="ECO:0007669"/>
    <property type="project" value="TreeGrafter"/>
</dbReference>
<dbReference type="CDD" id="cd01008">
    <property type="entry name" value="PBP2_NrtA_SsuA_CpmA_like"/>
    <property type="match status" value="1"/>
</dbReference>
<evidence type="ECO:0000313" key="6">
    <source>
        <dbReference type="Proteomes" id="UP000317291"/>
    </source>
</evidence>
<gene>
    <name evidence="5" type="ORF">FK529_17225</name>
</gene>
<organism evidence="5 6">
    <name type="scientific">Tsukamurella asaccharolytica</name>
    <dbReference type="NCBI Taxonomy" id="2592067"/>
    <lineage>
        <taxon>Bacteria</taxon>
        <taxon>Bacillati</taxon>
        <taxon>Actinomycetota</taxon>
        <taxon>Actinomycetes</taxon>
        <taxon>Mycobacteriales</taxon>
        <taxon>Tsukamurellaceae</taxon>
        <taxon>Tsukamurella</taxon>
    </lineage>
</organism>
<accession>A0A5C5R4Y0</accession>
<dbReference type="SUPFAM" id="SSF53850">
    <property type="entry name" value="Periplasmic binding protein-like II"/>
    <property type="match status" value="1"/>
</dbReference>
<dbReference type="PANTHER" id="PTHR30024:SF47">
    <property type="entry name" value="TAURINE-BINDING PERIPLASMIC PROTEIN"/>
    <property type="match status" value="1"/>
</dbReference>
<dbReference type="EMBL" id="VIGW01000013">
    <property type="protein sequence ID" value="TWS18079.1"/>
    <property type="molecule type" value="Genomic_DNA"/>
</dbReference>
<dbReference type="Gene3D" id="3.40.190.10">
    <property type="entry name" value="Periplasmic binding protein-like II"/>
    <property type="match status" value="2"/>
</dbReference>
<evidence type="ECO:0000256" key="1">
    <source>
        <dbReference type="ARBA" id="ARBA00004418"/>
    </source>
</evidence>
<dbReference type="Proteomes" id="UP000317291">
    <property type="component" value="Unassembled WGS sequence"/>
</dbReference>
<dbReference type="AlphaFoldDB" id="A0A5C5R4Y0"/>
<keyword evidence="3" id="KW-0732">Signal</keyword>
<reference evidence="5 6" key="1">
    <citation type="submission" date="2019-06" db="EMBL/GenBank/DDBJ databases">
        <title>Tsukamurella conjunctivitidis sp. nov., Tsukamurella assacharolytica sp. nov. and Tsukamurella sputae sp. nov. isolated from patients with conjunctivitis, bacteraemia (lymphoma) and respiratory infection (sputum) in Hong Kong.</title>
        <authorList>
            <person name="Teng J.L.L."/>
            <person name="Lee H.H."/>
            <person name="Fong J.Y.H."/>
            <person name="Fok K.M.N."/>
            <person name="Lau S.K.P."/>
            <person name="Woo P.C.Y."/>
        </authorList>
    </citation>
    <scope>NUCLEOTIDE SEQUENCE [LARGE SCALE GENOMIC DNA]</scope>
    <source>
        <strain evidence="5 6">HKU71</strain>
    </source>
</reference>